<proteinExistence type="predicted"/>
<evidence type="ECO:0000313" key="2">
    <source>
        <dbReference type="Proteomes" id="UP001139648"/>
    </source>
</evidence>
<dbReference type="EMBL" id="JAMZEB010000002">
    <property type="protein sequence ID" value="MCP2364258.1"/>
    <property type="molecule type" value="Genomic_DNA"/>
</dbReference>
<sequence>MITIGRRTGQRIVGNNGYGTITGLGTLRGEAVVYVLWDRLQPHGENPQWRDTVRARDVVPLAA</sequence>
<dbReference type="AlphaFoldDB" id="A0A9X2H1J4"/>
<keyword evidence="2" id="KW-1185">Reference proteome</keyword>
<comment type="caution">
    <text evidence="1">The sequence shown here is derived from an EMBL/GenBank/DDBJ whole genome shotgun (WGS) entry which is preliminary data.</text>
</comment>
<organism evidence="1 2">
    <name type="scientific">Nonomuraea thailandensis</name>
    <dbReference type="NCBI Taxonomy" id="1188745"/>
    <lineage>
        <taxon>Bacteria</taxon>
        <taxon>Bacillati</taxon>
        <taxon>Actinomycetota</taxon>
        <taxon>Actinomycetes</taxon>
        <taxon>Streptosporangiales</taxon>
        <taxon>Streptosporangiaceae</taxon>
        <taxon>Nonomuraea</taxon>
    </lineage>
</organism>
<name>A0A9X2H1J4_9ACTN</name>
<evidence type="ECO:0000313" key="1">
    <source>
        <dbReference type="EMBL" id="MCP2364258.1"/>
    </source>
</evidence>
<protein>
    <submittedName>
        <fullName evidence="1">Uncharacterized protein</fullName>
    </submittedName>
</protein>
<gene>
    <name evidence="1" type="ORF">HD597_011278</name>
</gene>
<dbReference type="RefSeq" id="WP_253756544.1">
    <property type="nucleotide sequence ID" value="NZ_BAABKA010000012.1"/>
</dbReference>
<dbReference type="Proteomes" id="UP001139648">
    <property type="component" value="Unassembled WGS sequence"/>
</dbReference>
<accession>A0A9X2H1J4</accession>
<reference evidence="1" key="1">
    <citation type="submission" date="2022-06" db="EMBL/GenBank/DDBJ databases">
        <title>Sequencing the genomes of 1000 actinobacteria strains.</title>
        <authorList>
            <person name="Klenk H.-P."/>
        </authorList>
    </citation>
    <scope>NUCLEOTIDE SEQUENCE</scope>
    <source>
        <strain evidence="1">DSM 46694</strain>
    </source>
</reference>